<feature type="signal peptide" evidence="1">
    <location>
        <begin position="1"/>
        <end position="22"/>
    </location>
</feature>
<dbReference type="GO" id="GO:0005739">
    <property type="term" value="C:mitochondrion"/>
    <property type="evidence" value="ECO:0007669"/>
    <property type="project" value="TreeGrafter"/>
</dbReference>
<comment type="caution">
    <text evidence="2">The sequence shown here is derived from an EMBL/GenBank/DDBJ whole genome shotgun (WGS) entry which is preliminary data.</text>
</comment>
<evidence type="ECO:0000313" key="2">
    <source>
        <dbReference type="EMBL" id="KAK9272238.1"/>
    </source>
</evidence>
<gene>
    <name evidence="2" type="ORF">L1049_002609</name>
</gene>
<dbReference type="InterPro" id="IPR009051">
    <property type="entry name" value="Helical_ferredxn"/>
</dbReference>
<dbReference type="EMBL" id="JBBPBK010000013">
    <property type="protein sequence ID" value="KAK9272238.1"/>
    <property type="molecule type" value="Genomic_DNA"/>
</dbReference>
<keyword evidence="1" id="KW-0732">Signal</keyword>
<dbReference type="SUPFAM" id="SSF46548">
    <property type="entry name" value="alpha-helical ferredoxin"/>
    <property type="match status" value="1"/>
</dbReference>
<dbReference type="PANTHER" id="PTHR11921:SF40">
    <property type="entry name" value="SUCCINATE DEHYDROGENASE [UBIQUINONE] IRON-SULFUR SUBUNIT 3, MITOCHONDRIAL"/>
    <property type="match status" value="1"/>
</dbReference>
<protein>
    <submittedName>
        <fullName evidence="2">Uncharacterized protein</fullName>
    </submittedName>
</protein>
<keyword evidence="3" id="KW-1185">Reference proteome</keyword>
<evidence type="ECO:0000256" key="1">
    <source>
        <dbReference type="SAM" id="SignalP"/>
    </source>
</evidence>
<dbReference type="InterPro" id="IPR050573">
    <property type="entry name" value="SDH/FRD_Iron-Sulfur"/>
</dbReference>
<reference evidence="2 3" key="1">
    <citation type="journal article" date="2024" name="Plant J.">
        <title>Genome sequences and population genomics reveal climatic adaptation and genomic divergence between two closely related sweetgum species.</title>
        <authorList>
            <person name="Xu W.Q."/>
            <person name="Ren C.Q."/>
            <person name="Zhang X.Y."/>
            <person name="Comes H.P."/>
            <person name="Liu X.H."/>
            <person name="Li Y.G."/>
            <person name="Kettle C.J."/>
            <person name="Jalonen R."/>
            <person name="Gaisberger H."/>
            <person name="Ma Y.Z."/>
            <person name="Qiu Y.X."/>
        </authorList>
    </citation>
    <scope>NUCLEOTIDE SEQUENCE [LARGE SCALE GENOMIC DNA]</scope>
    <source>
        <strain evidence="2">Hangzhou</strain>
    </source>
</reference>
<proteinExistence type="predicted"/>
<dbReference type="GO" id="GO:0051536">
    <property type="term" value="F:iron-sulfur cluster binding"/>
    <property type="evidence" value="ECO:0007669"/>
    <property type="project" value="InterPro"/>
</dbReference>
<dbReference type="PANTHER" id="PTHR11921">
    <property type="entry name" value="SUCCINATE DEHYDROGENASE IRON-SULFUR PROTEIN"/>
    <property type="match status" value="1"/>
</dbReference>
<dbReference type="Proteomes" id="UP001415857">
    <property type="component" value="Unassembled WGS sequence"/>
</dbReference>
<accession>A0AAP0NFZ1</accession>
<dbReference type="GO" id="GO:0022904">
    <property type="term" value="P:respiratory electron transport chain"/>
    <property type="evidence" value="ECO:0007669"/>
    <property type="project" value="TreeGrafter"/>
</dbReference>
<feature type="chain" id="PRO_5042920120" evidence="1">
    <location>
        <begin position="23"/>
        <end position="105"/>
    </location>
</feature>
<dbReference type="Gene3D" id="1.10.1060.10">
    <property type="entry name" value="Alpha-helical ferredoxin"/>
    <property type="match status" value="1"/>
</dbReference>
<dbReference type="GO" id="GO:0009060">
    <property type="term" value="P:aerobic respiration"/>
    <property type="evidence" value="ECO:0007669"/>
    <property type="project" value="TreeGrafter"/>
</dbReference>
<evidence type="ECO:0000313" key="3">
    <source>
        <dbReference type="Proteomes" id="UP001415857"/>
    </source>
</evidence>
<name>A0AAP0NFZ1_LIQFO</name>
<organism evidence="2 3">
    <name type="scientific">Liquidambar formosana</name>
    <name type="common">Formosan gum</name>
    <dbReference type="NCBI Taxonomy" id="63359"/>
    <lineage>
        <taxon>Eukaryota</taxon>
        <taxon>Viridiplantae</taxon>
        <taxon>Streptophyta</taxon>
        <taxon>Embryophyta</taxon>
        <taxon>Tracheophyta</taxon>
        <taxon>Spermatophyta</taxon>
        <taxon>Magnoliopsida</taxon>
        <taxon>eudicotyledons</taxon>
        <taxon>Gunneridae</taxon>
        <taxon>Pentapetalae</taxon>
        <taxon>Saxifragales</taxon>
        <taxon>Altingiaceae</taxon>
        <taxon>Liquidambar</taxon>
    </lineage>
</organism>
<dbReference type="AlphaFoldDB" id="A0AAP0NFZ1"/>
<sequence length="105" mass="11878">MAYMRAYSVLAVVLHVLPIGGTQNSSWDQRPCSRLIDGSVTGYFRDDYTEARLQALTEDEKKLYKCRSIKNCTNTCPKSLNPAGAINKMKTKHLLSLPVEKFENH</sequence>